<gene>
    <name evidence="2" type="ORF">JMUB3936_0530</name>
</gene>
<sequence>MKFFWNSDEKGKSEGKRESEEKDELEKTDNSEEEMKLENEPGQAEEIKSDEVDKPVEEKVEKEENGEELESETAEQEEADKNDDSKNDENKLEKILRNIEDIDGKVEVLNDLFLKKIQSIEFEKKTTDRLYKELQEYKNDMYFQLIKPVVMSLVSLRESMKKNLKSFGVMSEEEKSEILQSYIEEVEIILENNDIEIYETNIENDSYVDVKKQKIIKKIETPYEQLHGKIENVLSSGYKYKDKIISPEKVEVNIYKKPEEDLKGE</sequence>
<organism evidence="2 3">
    <name type="scientific">Leptotrichia wadei</name>
    <dbReference type="NCBI Taxonomy" id="157687"/>
    <lineage>
        <taxon>Bacteria</taxon>
        <taxon>Fusobacteriati</taxon>
        <taxon>Fusobacteriota</taxon>
        <taxon>Fusobacteriia</taxon>
        <taxon>Fusobacteriales</taxon>
        <taxon>Leptotrichiaceae</taxon>
        <taxon>Leptotrichia</taxon>
    </lineage>
</organism>
<accession>A0A510KRD9</accession>
<evidence type="ECO:0008006" key="4">
    <source>
        <dbReference type="Google" id="ProtNLM"/>
    </source>
</evidence>
<dbReference type="AlphaFoldDB" id="A0A510KRD9"/>
<protein>
    <recommendedName>
        <fullName evidence="4">Nucleotide exchange factor GrpE</fullName>
    </recommendedName>
</protein>
<feature type="compositionally biased region" description="Acidic residues" evidence="1">
    <location>
        <begin position="64"/>
        <end position="81"/>
    </location>
</feature>
<feature type="region of interest" description="Disordered" evidence="1">
    <location>
        <begin position="1"/>
        <end position="88"/>
    </location>
</feature>
<dbReference type="RefSeq" id="WP_147003079.1">
    <property type="nucleotide sequence ID" value="NZ_AP019841.1"/>
</dbReference>
<dbReference type="Proteomes" id="UP000321944">
    <property type="component" value="Chromosome"/>
</dbReference>
<evidence type="ECO:0000256" key="1">
    <source>
        <dbReference type="SAM" id="MobiDB-lite"/>
    </source>
</evidence>
<proteinExistence type="predicted"/>
<name>A0A510KRD9_9FUSO</name>
<evidence type="ECO:0000313" key="3">
    <source>
        <dbReference type="Proteomes" id="UP000321944"/>
    </source>
</evidence>
<dbReference type="OrthoDB" id="82416at2"/>
<evidence type="ECO:0000313" key="2">
    <source>
        <dbReference type="EMBL" id="BBM54246.1"/>
    </source>
</evidence>
<feature type="compositionally biased region" description="Basic and acidic residues" evidence="1">
    <location>
        <begin position="7"/>
        <end position="63"/>
    </location>
</feature>
<reference evidence="2 3" key="1">
    <citation type="submission" date="2019-07" db="EMBL/GenBank/DDBJ databases">
        <title>Complete Genome Sequence of Leptotrichia wadei Strain JMUB3936.</title>
        <authorList>
            <person name="Watanabe S."/>
            <person name="Cui L."/>
        </authorList>
    </citation>
    <scope>NUCLEOTIDE SEQUENCE [LARGE SCALE GENOMIC DNA]</scope>
    <source>
        <strain evidence="2 3">JMUB3936</strain>
    </source>
</reference>
<dbReference type="EMBL" id="AP019841">
    <property type="protein sequence ID" value="BBM54246.1"/>
    <property type="molecule type" value="Genomic_DNA"/>
</dbReference>